<keyword evidence="4" id="KW-0378">Hydrolase</keyword>
<evidence type="ECO:0000313" key="6">
    <source>
        <dbReference type="Proteomes" id="UP001245370"/>
    </source>
</evidence>
<feature type="domain" description="HD/PDEase" evidence="2">
    <location>
        <begin position="37"/>
        <end position="145"/>
    </location>
</feature>
<dbReference type="Proteomes" id="UP001245370">
    <property type="component" value="Unassembled WGS sequence"/>
</dbReference>
<comment type="caution">
    <text evidence="3">The sequence shown here is derived from an EMBL/GenBank/DDBJ whole genome shotgun (WGS) entry which is preliminary data.</text>
</comment>
<dbReference type="InterPro" id="IPR003607">
    <property type="entry name" value="HD/PDEase_dom"/>
</dbReference>
<reference evidence="4 6" key="2">
    <citation type="submission" date="2023-07" db="EMBL/GenBank/DDBJ databases">
        <title>Genomic Encyclopedia of Type Strains, Phase IV (KMG-IV): sequencing the most valuable type-strain genomes for metagenomic binning, comparative biology and taxonomic classification.</title>
        <authorList>
            <person name="Goeker M."/>
        </authorList>
    </citation>
    <scope>NUCLEOTIDE SEQUENCE [LARGE SCALE GENOMIC DNA]</scope>
    <source>
        <strain evidence="4 6">DSM 338</strain>
    </source>
</reference>
<dbReference type="SMART" id="SM00471">
    <property type="entry name" value="HDc"/>
    <property type="match status" value="1"/>
</dbReference>
<evidence type="ECO:0000313" key="5">
    <source>
        <dbReference type="Proteomes" id="UP001144397"/>
    </source>
</evidence>
<sequence length="224" mass="24509">MPDVFPLGSSVPPLSVVMRALAFATLRHTDQRRKGRRAQPYVNHLVEVALLVSETTAGADPNLVAAALLHDVVEDQGVTPEEIATTFGPDIAGLVMEVTDDKALTSVERKRLQVEHAPHLSPRGKLLKLADKTCNLRSLADDPPEDWPQSRARAYVEWSRAVAAGLRGINPVLEAAFDQAADEAIAAIETRRAEEWAAGWGRRAIPPPPGPPRSGRWRPPPRRR</sequence>
<dbReference type="Pfam" id="PF13328">
    <property type="entry name" value="HD_4"/>
    <property type="match status" value="1"/>
</dbReference>
<evidence type="ECO:0000256" key="1">
    <source>
        <dbReference type="SAM" id="MobiDB-lite"/>
    </source>
</evidence>
<dbReference type="InterPro" id="IPR052194">
    <property type="entry name" value="MESH1"/>
</dbReference>
<dbReference type="Gene3D" id="1.10.3210.10">
    <property type="entry name" value="Hypothetical protein af1432"/>
    <property type="match status" value="1"/>
</dbReference>
<dbReference type="EMBL" id="BSDO01000006">
    <property type="protein sequence ID" value="GLI24170.1"/>
    <property type="molecule type" value="Genomic_DNA"/>
</dbReference>
<dbReference type="PANTHER" id="PTHR46246:SF1">
    <property type="entry name" value="GUANOSINE-3',5'-BIS(DIPHOSPHATE) 3'-PYROPHOSPHOHYDROLASE MESH1"/>
    <property type="match status" value="1"/>
</dbReference>
<evidence type="ECO:0000313" key="4">
    <source>
        <dbReference type="EMBL" id="MDR6335279.1"/>
    </source>
</evidence>
<accession>A0A9W6CR02</accession>
<organism evidence="3 5">
    <name type="scientific">Xanthobacter flavus</name>
    <dbReference type="NCBI Taxonomy" id="281"/>
    <lineage>
        <taxon>Bacteria</taxon>
        <taxon>Pseudomonadati</taxon>
        <taxon>Pseudomonadota</taxon>
        <taxon>Alphaproteobacteria</taxon>
        <taxon>Hyphomicrobiales</taxon>
        <taxon>Xanthobacteraceae</taxon>
        <taxon>Xanthobacter</taxon>
    </lineage>
</organism>
<dbReference type="AlphaFoldDB" id="A0A9W6CR02"/>
<dbReference type="EMBL" id="JAVDPY010000007">
    <property type="protein sequence ID" value="MDR6335279.1"/>
    <property type="molecule type" value="Genomic_DNA"/>
</dbReference>
<proteinExistence type="predicted"/>
<feature type="compositionally biased region" description="Basic residues" evidence="1">
    <location>
        <begin position="215"/>
        <end position="224"/>
    </location>
</feature>
<gene>
    <name evidence="4" type="ORF">GGQ86_003774</name>
    <name evidence="3" type="ORF">XFLAVUS301_38440</name>
</gene>
<protein>
    <submittedName>
        <fullName evidence="4">(P)ppGpp synthase/HD superfamily hydrolase</fullName>
    </submittedName>
</protein>
<dbReference type="SUPFAM" id="SSF109604">
    <property type="entry name" value="HD-domain/PDEase-like"/>
    <property type="match status" value="1"/>
</dbReference>
<dbReference type="RefSeq" id="WP_309298292.1">
    <property type="nucleotide sequence ID" value="NZ_BSDO01000006.1"/>
</dbReference>
<feature type="region of interest" description="Disordered" evidence="1">
    <location>
        <begin position="197"/>
        <end position="224"/>
    </location>
</feature>
<dbReference type="Proteomes" id="UP001144397">
    <property type="component" value="Unassembled WGS sequence"/>
</dbReference>
<dbReference type="GO" id="GO:0008893">
    <property type="term" value="F:guanosine-3',5'-bis(diphosphate) 3'-diphosphatase activity"/>
    <property type="evidence" value="ECO:0007669"/>
    <property type="project" value="TreeGrafter"/>
</dbReference>
<dbReference type="PANTHER" id="PTHR46246">
    <property type="entry name" value="GUANOSINE-3',5'-BIS(DIPHOSPHATE) 3'-PYROPHOSPHOHYDROLASE MESH1"/>
    <property type="match status" value="1"/>
</dbReference>
<dbReference type="GeneID" id="95764620"/>
<evidence type="ECO:0000313" key="3">
    <source>
        <dbReference type="EMBL" id="GLI24170.1"/>
    </source>
</evidence>
<evidence type="ECO:0000259" key="2">
    <source>
        <dbReference type="SMART" id="SM00471"/>
    </source>
</evidence>
<keyword evidence="6" id="KW-1185">Reference proteome</keyword>
<name>A0A9W6CR02_XANFL</name>
<reference evidence="3" key="1">
    <citation type="submission" date="2022-12" db="EMBL/GenBank/DDBJ databases">
        <title>Reference genome sequencing for broad-spectrum identification of bacterial and archaeal isolates by mass spectrometry.</title>
        <authorList>
            <person name="Sekiguchi Y."/>
            <person name="Tourlousse D.M."/>
        </authorList>
    </citation>
    <scope>NUCLEOTIDE SEQUENCE</scope>
    <source>
        <strain evidence="3">301</strain>
    </source>
</reference>